<keyword evidence="3" id="KW-1185">Reference proteome</keyword>
<dbReference type="PANTHER" id="PTHR22916:SF3">
    <property type="entry name" value="UDP-GLCNAC:BETAGAL BETA-1,3-N-ACETYLGLUCOSAMINYLTRANSFERASE-LIKE PROTEIN 1"/>
    <property type="match status" value="1"/>
</dbReference>
<dbReference type="PANTHER" id="PTHR22916">
    <property type="entry name" value="GLYCOSYLTRANSFERASE"/>
    <property type="match status" value="1"/>
</dbReference>
<organism evidence="2 3">
    <name type="scientific">Aequorivita ciconiae</name>
    <dbReference type="NCBI Taxonomy" id="2494375"/>
    <lineage>
        <taxon>Bacteria</taxon>
        <taxon>Pseudomonadati</taxon>
        <taxon>Bacteroidota</taxon>
        <taxon>Flavobacteriia</taxon>
        <taxon>Flavobacteriales</taxon>
        <taxon>Flavobacteriaceae</taxon>
        <taxon>Aequorivita</taxon>
    </lineage>
</organism>
<feature type="domain" description="Glycosyltransferase 2-like" evidence="1">
    <location>
        <begin position="7"/>
        <end position="157"/>
    </location>
</feature>
<sequence length="321" mass="38065">MGSPLVSVIIPTFNRSHLIGETLDSVLAQTYQNWECIVIDDGSTDKTQEVMAAYLAKDSRFQYHHRPKDRLPGGNAARNYGFELSNGEYVQWFDDDDIMLPGFVESKIKVATEEISLIISPITYWNSKDDSKNFKAIKVQNSLYEDYLCWKIKVMTPSVLFKKSFLEDKKLFSSRILRGQETEFFLRLFYKLPITSYIVLDESKMLYRQHGETKSHRNKTYVPEFMNSTFIIYFENYLKLNGREDEKAKGFCYRHLLGIFYHSIYNKDITLANKIIQDFFTVLYEKDKWKGTEMIVMGRLFIFFRRGVWKFIARWKKFEFE</sequence>
<dbReference type="RefSeq" id="WP_128249757.1">
    <property type="nucleotide sequence ID" value="NZ_CP034951.1"/>
</dbReference>
<dbReference type="EMBL" id="CP034951">
    <property type="protein sequence ID" value="QAA81369.1"/>
    <property type="molecule type" value="Genomic_DNA"/>
</dbReference>
<dbReference type="InterPro" id="IPR029044">
    <property type="entry name" value="Nucleotide-diphossugar_trans"/>
</dbReference>
<gene>
    <name evidence="2" type="ORF">EI546_06345</name>
</gene>
<evidence type="ECO:0000313" key="3">
    <source>
        <dbReference type="Proteomes" id="UP000285517"/>
    </source>
</evidence>
<accession>A0A410G299</accession>
<keyword evidence="2" id="KW-0808">Transferase</keyword>
<proteinExistence type="predicted"/>
<dbReference type="CDD" id="cd00761">
    <property type="entry name" value="Glyco_tranf_GTA_type"/>
    <property type="match status" value="1"/>
</dbReference>
<reference evidence="2 3" key="1">
    <citation type="submission" date="2019-01" db="EMBL/GenBank/DDBJ databases">
        <title>Complete genome sequencing of Aequorivita sp. H23M31.</title>
        <authorList>
            <person name="Bae J.-W."/>
        </authorList>
    </citation>
    <scope>NUCLEOTIDE SEQUENCE [LARGE SCALE GENOMIC DNA]</scope>
    <source>
        <strain evidence="2 3">H23M31</strain>
    </source>
</reference>
<dbReference type="KEGG" id="aev:EI546_06345"/>
<dbReference type="GO" id="GO:0016758">
    <property type="term" value="F:hexosyltransferase activity"/>
    <property type="evidence" value="ECO:0007669"/>
    <property type="project" value="UniProtKB-ARBA"/>
</dbReference>
<dbReference type="AlphaFoldDB" id="A0A410G299"/>
<name>A0A410G299_9FLAO</name>
<dbReference type="SUPFAM" id="SSF53448">
    <property type="entry name" value="Nucleotide-diphospho-sugar transferases"/>
    <property type="match status" value="1"/>
</dbReference>
<dbReference type="Proteomes" id="UP000285517">
    <property type="component" value="Chromosome"/>
</dbReference>
<dbReference type="InterPro" id="IPR001173">
    <property type="entry name" value="Glyco_trans_2-like"/>
</dbReference>
<protein>
    <submittedName>
        <fullName evidence="2">Glycosyltransferase family 2 protein</fullName>
    </submittedName>
</protein>
<dbReference type="Gene3D" id="3.90.550.10">
    <property type="entry name" value="Spore Coat Polysaccharide Biosynthesis Protein SpsA, Chain A"/>
    <property type="match status" value="1"/>
</dbReference>
<dbReference type="Pfam" id="PF00535">
    <property type="entry name" value="Glycos_transf_2"/>
    <property type="match status" value="1"/>
</dbReference>
<evidence type="ECO:0000313" key="2">
    <source>
        <dbReference type="EMBL" id="QAA81369.1"/>
    </source>
</evidence>
<evidence type="ECO:0000259" key="1">
    <source>
        <dbReference type="Pfam" id="PF00535"/>
    </source>
</evidence>
<dbReference type="OrthoDB" id="597270at2"/>